<gene>
    <name evidence="3" type="ORF">FRUB_07850</name>
</gene>
<keyword evidence="4" id="KW-1185">Reference proteome</keyword>
<dbReference type="PANTHER" id="PTHR33678:SF2">
    <property type="match status" value="1"/>
</dbReference>
<feature type="compositionally biased region" description="Polar residues" evidence="1">
    <location>
        <begin position="194"/>
        <end position="211"/>
    </location>
</feature>
<accession>A0A225DAY3</accession>
<feature type="domain" description="Transposase IS66 central" evidence="2">
    <location>
        <begin position="5"/>
        <end position="176"/>
    </location>
</feature>
<dbReference type="InterPro" id="IPR004291">
    <property type="entry name" value="Transposase_IS66_central"/>
</dbReference>
<evidence type="ECO:0000313" key="4">
    <source>
        <dbReference type="Proteomes" id="UP000214646"/>
    </source>
</evidence>
<dbReference type="Pfam" id="PF03050">
    <property type="entry name" value="DDE_Tnp_IS66"/>
    <property type="match status" value="1"/>
</dbReference>
<evidence type="ECO:0000313" key="3">
    <source>
        <dbReference type="EMBL" id="OWK38730.1"/>
    </source>
</evidence>
<reference evidence="4" key="1">
    <citation type="submission" date="2017-06" db="EMBL/GenBank/DDBJ databases">
        <title>Genome analysis of Fimbriiglobus ruber SP5, the first member of the order Planctomycetales with confirmed chitinolytic capability.</title>
        <authorList>
            <person name="Ravin N.V."/>
            <person name="Rakitin A.L."/>
            <person name="Ivanova A.A."/>
            <person name="Beletsky A.V."/>
            <person name="Kulichevskaya I.S."/>
            <person name="Mardanov A.V."/>
            <person name="Dedysh S.N."/>
        </authorList>
    </citation>
    <scope>NUCLEOTIDE SEQUENCE [LARGE SCALE GENOMIC DNA]</scope>
    <source>
        <strain evidence="4">SP5</strain>
    </source>
</reference>
<feature type="region of interest" description="Disordered" evidence="1">
    <location>
        <begin position="171"/>
        <end position="224"/>
    </location>
</feature>
<proteinExistence type="predicted"/>
<evidence type="ECO:0000256" key="1">
    <source>
        <dbReference type="SAM" id="MobiDB-lite"/>
    </source>
</evidence>
<sequence>MFQRPTYRLLDAFRLHGLDLSLGTLTDGLKQLEPLFTPLYDALVGHSQEQTFWHADETRWQVFVTVEGNAGHRWYLWVFPAADVVVFVLSPTRGRETPDAHYGDDAEGTRVVDRYSADKAMAAVQSGTLVLAFCWAHVRRDFLRVRKGRPEHTAWADGWVARIGRLYHRSDERRNATPSRRPFRGPGRRPTSGCETTSRPCGPNVTTSWPTPSCHPPKGKSCRV</sequence>
<organism evidence="3 4">
    <name type="scientific">Fimbriiglobus ruber</name>
    <dbReference type="NCBI Taxonomy" id="1908690"/>
    <lineage>
        <taxon>Bacteria</taxon>
        <taxon>Pseudomonadati</taxon>
        <taxon>Planctomycetota</taxon>
        <taxon>Planctomycetia</taxon>
        <taxon>Gemmatales</taxon>
        <taxon>Gemmataceae</taxon>
        <taxon>Fimbriiglobus</taxon>
    </lineage>
</organism>
<dbReference type="AlphaFoldDB" id="A0A225DAY3"/>
<dbReference type="Proteomes" id="UP000214646">
    <property type="component" value="Unassembled WGS sequence"/>
</dbReference>
<dbReference type="EMBL" id="NIDE01000014">
    <property type="protein sequence ID" value="OWK38730.1"/>
    <property type="molecule type" value="Genomic_DNA"/>
</dbReference>
<protein>
    <submittedName>
        <fullName evidence="3">Mobile element protein</fullName>
    </submittedName>
</protein>
<evidence type="ECO:0000259" key="2">
    <source>
        <dbReference type="Pfam" id="PF03050"/>
    </source>
</evidence>
<dbReference type="InterPro" id="IPR052344">
    <property type="entry name" value="Transposase-related"/>
</dbReference>
<name>A0A225DAY3_9BACT</name>
<comment type="caution">
    <text evidence="3">The sequence shown here is derived from an EMBL/GenBank/DDBJ whole genome shotgun (WGS) entry which is preliminary data.</text>
</comment>
<dbReference type="PANTHER" id="PTHR33678">
    <property type="entry name" value="BLL1576 PROTEIN"/>
    <property type="match status" value="1"/>
</dbReference>